<dbReference type="Proteomes" id="UP000295184">
    <property type="component" value="Unassembled WGS sequence"/>
</dbReference>
<dbReference type="RefSeq" id="WP_058965165.1">
    <property type="nucleotide sequence ID" value="NZ_CABKVM010000017.1"/>
</dbReference>
<proteinExistence type="predicted"/>
<keyword evidence="2" id="KW-0732">Signal</keyword>
<keyword evidence="1" id="KW-1133">Transmembrane helix</keyword>
<keyword evidence="1" id="KW-0812">Transmembrane</keyword>
<evidence type="ECO:0008006" key="5">
    <source>
        <dbReference type="Google" id="ProtNLM"/>
    </source>
</evidence>
<feature type="chain" id="PRO_5039475689" description="MacB-like protein" evidence="2">
    <location>
        <begin position="25"/>
        <end position="331"/>
    </location>
</feature>
<accession>A0A4R1QVR7</accession>
<feature type="transmembrane region" description="Helical" evidence="1">
    <location>
        <begin position="293"/>
        <end position="312"/>
    </location>
</feature>
<evidence type="ECO:0000313" key="3">
    <source>
        <dbReference type="EMBL" id="TCL57353.1"/>
    </source>
</evidence>
<dbReference type="OrthoDB" id="1864188at2"/>
<keyword evidence="1" id="KW-0472">Membrane</keyword>
<gene>
    <name evidence="3" type="ORF">EDD77_11028</name>
</gene>
<evidence type="ECO:0000313" key="4">
    <source>
        <dbReference type="Proteomes" id="UP000295184"/>
    </source>
</evidence>
<reference evidence="3 4" key="1">
    <citation type="submission" date="2019-03" db="EMBL/GenBank/DDBJ databases">
        <title>Genomic Encyclopedia of Type Strains, Phase IV (KMG-IV): sequencing the most valuable type-strain genomes for metagenomic binning, comparative biology and taxonomic classification.</title>
        <authorList>
            <person name="Goeker M."/>
        </authorList>
    </citation>
    <scope>NUCLEOTIDE SEQUENCE [LARGE SCALE GENOMIC DNA]</scope>
    <source>
        <strain evidence="3 4">DSM 100451</strain>
    </source>
</reference>
<feature type="transmembrane region" description="Helical" evidence="1">
    <location>
        <begin position="204"/>
        <end position="225"/>
    </location>
</feature>
<feature type="transmembrane region" description="Helical" evidence="1">
    <location>
        <begin position="234"/>
        <end position="254"/>
    </location>
</feature>
<name>A0A4R1QVR7_9FIRM</name>
<evidence type="ECO:0000256" key="1">
    <source>
        <dbReference type="SAM" id="Phobius"/>
    </source>
</evidence>
<protein>
    <recommendedName>
        <fullName evidence="5">MacB-like protein</fullName>
    </recommendedName>
</protein>
<sequence>MRRVIIGLLMLALLVASTTSMNHADALAQNCQSVSLRYRQALTAETVRTARDKQPGLTFWAESSCLLCTSLHQTQCTALYYQGDALLVMGAEYCAGEPPAPLDFSGCAISTALADDLFGSEDVLGLSVTLETGEYTVRGIFSSNRSLALIPCEDAGFTAVELPFTEDFRQSPATWVNTQLTESGLPEPDWQLFTGLCAALGRGLAWLPLAFAALVLILHGAKAVVHWPFPARDIALFSVLLTTASALPLLLSVWPSWLTPSRWSDFSWWTQTAQTLSLQLEAFLLAPGMGRDLAIKSGLIAQVGIALLQCVLCEALRCMLRQCDRPAATET</sequence>
<dbReference type="AlphaFoldDB" id="A0A4R1QVR7"/>
<organism evidence="3 4">
    <name type="scientific">Allofournierella massiliensis</name>
    <dbReference type="NCBI Taxonomy" id="1650663"/>
    <lineage>
        <taxon>Bacteria</taxon>
        <taxon>Bacillati</taxon>
        <taxon>Bacillota</taxon>
        <taxon>Clostridia</taxon>
        <taxon>Eubacteriales</taxon>
        <taxon>Oscillospiraceae</taxon>
        <taxon>Allofournierella</taxon>
    </lineage>
</organism>
<evidence type="ECO:0000256" key="2">
    <source>
        <dbReference type="SAM" id="SignalP"/>
    </source>
</evidence>
<feature type="signal peptide" evidence="2">
    <location>
        <begin position="1"/>
        <end position="24"/>
    </location>
</feature>
<dbReference type="EMBL" id="SLUM01000010">
    <property type="protein sequence ID" value="TCL57353.1"/>
    <property type="molecule type" value="Genomic_DNA"/>
</dbReference>
<comment type="caution">
    <text evidence="3">The sequence shown here is derived from an EMBL/GenBank/DDBJ whole genome shotgun (WGS) entry which is preliminary data.</text>
</comment>